<dbReference type="InterPro" id="IPR053002">
    <property type="entry name" value="Metalloproteinase_M10B"/>
</dbReference>
<feature type="signal peptide" evidence="1">
    <location>
        <begin position="1"/>
        <end position="26"/>
    </location>
</feature>
<dbReference type="PANTHER" id="PTHR21054">
    <property type="entry name" value="ZINC METALLOPROTEINASE-RELATED"/>
    <property type="match status" value="1"/>
</dbReference>
<name>A0A0J1BBQ4_RHOIS</name>
<dbReference type="InterPro" id="IPR021917">
    <property type="entry name" value="Unchr_Zn-peptidase-like"/>
</dbReference>
<keyword evidence="3" id="KW-1185">Reference proteome</keyword>
<dbReference type="Pfam" id="PF12044">
    <property type="entry name" value="Metallopep"/>
    <property type="match status" value="1"/>
</dbReference>
<proteinExistence type="predicted"/>
<comment type="caution">
    <text evidence="2">The sequence shown here is derived from an EMBL/GenBank/DDBJ whole genome shotgun (WGS) entry which is preliminary data.</text>
</comment>
<dbReference type="SUPFAM" id="SSF55486">
    <property type="entry name" value="Metalloproteases ('zincins'), catalytic domain"/>
    <property type="match status" value="2"/>
</dbReference>
<dbReference type="AlphaFoldDB" id="A0A0J1BBQ4"/>
<protein>
    <submittedName>
        <fullName evidence="2">Uncharacterized protein</fullName>
    </submittedName>
</protein>
<accession>A0A0J1BBQ4</accession>
<dbReference type="PATRIC" id="fig|595434.4.peg.3733"/>
<evidence type="ECO:0000256" key="1">
    <source>
        <dbReference type="SAM" id="SignalP"/>
    </source>
</evidence>
<dbReference type="STRING" id="595434.RISK_003937"/>
<keyword evidence="1" id="KW-0732">Signal</keyword>
<evidence type="ECO:0000313" key="3">
    <source>
        <dbReference type="Proteomes" id="UP000036367"/>
    </source>
</evidence>
<dbReference type="PANTHER" id="PTHR21054:SF2">
    <property type="entry name" value="MIP04191P"/>
    <property type="match status" value="1"/>
</dbReference>
<organism evidence="2 3">
    <name type="scientific">Rhodopirellula islandica</name>
    <dbReference type="NCBI Taxonomy" id="595434"/>
    <lineage>
        <taxon>Bacteria</taxon>
        <taxon>Pseudomonadati</taxon>
        <taxon>Planctomycetota</taxon>
        <taxon>Planctomycetia</taxon>
        <taxon>Pirellulales</taxon>
        <taxon>Pirellulaceae</taxon>
        <taxon>Rhodopirellula</taxon>
    </lineage>
</organism>
<dbReference type="Proteomes" id="UP000036367">
    <property type="component" value="Unassembled WGS sequence"/>
</dbReference>
<gene>
    <name evidence="2" type="ORF">RISK_003937</name>
</gene>
<feature type="chain" id="PRO_5005247996" evidence="1">
    <location>
        <begin position="27"/>
        <end position="493"/>
    </location>
</feature>
<evidence type="ECO:0000313" key="2">
    <source>
        <dbReference type="EMBL" id="KLU03968.1"/>
    </source>
</evidence>
<sequence length="493" mass="55101">MFPMRPSCIRLSRAATPLMSICIALAVATTQPQPNSVFASNSDSAIQVDNHESNSEVRYSVVLLRGTLPAEHDIPLTIVNEQAPTGASPVKVLTDGKRFKALVELSEGKNVIHLEHASTPTTELILTYKPSTNPHYVRLIWMTDQSGETDFATPDDSVTQDYENRLRTAALLMQTFTAERMKDLGYGPRTFALEHDENGQVIVHTWKGDEDKQDYYAQADNNRWWPRVRRWINEEHPDPMAKNVVLAAYTRKDPRTGKMLGHTALGGANLGLFGSASVFCWPRDIQSAMDVFQDDTAVDATHVHDDSAFRGTIWALASTTIGATLHETGHAMGLPHCTDNMGIMTRGFDHFHRVFTFTDPPSKHNQQSRQFSPPQEAYFSPVSASFLRWSPWFQLDATSHETSRPDVEVDEAAKLVRIHSDSGIPWIGFHSKDRIETFREYGSHDAEAADHPKSIELTFDEIQKMKPDTAIHRIVVVDSNGASQNVSLPQPSN</sequence>
<reference evidence="2" key="1">
    <citation type="submission" date="2015-05" db="EMBL/GenBank/DDBJ databases">
        <title>Permanent draft genome of Rhodopirellula islandicus K833.</title>
        <authorList>
            <person name="Kizina J."/>
            <person name="Richter M."/>
            <person name="Glockner F.O."/>
            <person name="Harder J."/>
        </authorList>
    </citation>
    <scope>NUCLEOTIDE SEQUENCE [LARGE SCALE GENOMIC DNA]</scope>
    <source>
        <strain evidence="2">K833</strain>
    </source>
</reference>
<dbReference type="EMBL" id="LECT01000030">
    <property type="protein sequence ID" value="KLU03968.1"/>
    <property type="molecule type" value="Genomic_DNA"/>
</dbReference>